<name>A0ABQ1VFC6_9RHOB</name>
<reference evidence="2" key="1">
    <citation type="journal article" date="2019" name="Int. J. Syst. Evol. Microbiol.">
        <title>The Global Catalogue of Microorganisms (GCM) 10K type strain sequencing project: providing services to taxonomists for standard genome sequencing and annotation.</title>
        <authorList>
            <consortium name="The Broad Institute Genomics Platform"/>
            <consortium name="The Broad Institute Genome Sequencing Center for Infectious Disease"/>
            <person name="Wu L."/>
            <person name="Ma J."/>
        </authorList>
    </citation>
    <scope>NUCLEOTIDE SEQUENCE [LARGE SCALE GENOMIC DNA]</scope>
    <source>
        <strain evidence="2">CGMCC 1.15419</strain>
    </source>
</reference>
<keyword evidence="2" id="KW-1185">Reference proteome</keyword>
<sequence length="66" mass="7091">MNDGSQVQTGSLRLSQVTPVLMTLAGDPTAMQLGGITPRTIELAPIIEWLTTTDPLRIVTSRPTQT</sequence>
<dbReference type="RefSeq" id="WP_188713892.1">
    <property type="nucleotide sequence ID" value="NZ_BMIV01000001.1"/>
</dbReference>
<dbReference type="Proteomes" id="UP000640509">
    <property type="component" value="Unassembled WGS sequence"/>
</dbReference>
<proteinExistence type="predicted"/>
<comment type="caution">
    <text evidence="1">The sequence shown here is derived from an EMBL/GenBank/DDBJ whole genome shotgun (WGS) entry which is preliminary data.</text>
</comment>
<dbReference type="EMBL" id="BMIV01000001">
    <property type="protein sequence ID" value="GGF56134.1"/>
    <property type="molecule type" value="Genomic_DNA"/>
</dbReference>
<evidence type="ECO:0000313" key="2">
    <source>
        <dbReference type="Proteomes" id="UP000640509"/>
    </source>
</evidence>
<accession>A0ABQ1VFC6</accession>
<evidence type="ECO:0000313" key="1">
    <source>
        <dbReference type="EMBL" id="GGF56134.1"/>
    </source>
</evidence>
<gene>
    <name evidence="1" type="ORF">GCM10011402_05130</name>
</gene>
<organism evidence="1 2">
    <name type="scientific">Paracoccus acridae</name>
    <dbReference type="NCBI Taxonomy" id="1795310"/>
    <lineage>
        <taxon>Bacteria</taxon>
        <taxon>Pseudomonadati</taxon>
        <taxon>Pseudomonadota</taxon>
        <taxon>Alphaproteobacteria</taxon>
        <taxon>Rhodobacterales</taxon>
        <taxon>Paracoccaceae</taxon>
        <taxon>Paracoccus</taxon>
    </lineage>
</organism>
<protein>
    <submittedName>
        <fullName evidence="1">Uncharacterized protein</fullName>
    </submittedName>
</protein>